<name>A0A4R0PJD3_9SPHI</name>
<dbReference type="NCBIfam" id="TIGR01200">
    <property type="entry name" value="GLPGLI"/>
    <property type="match status" value="1"/>
</dbReference>
<dbReference type="Pfam" id="PF22252">
    <property type="entry name" value="PNGase_F-II_N"/>
    <property type="match status" value="1"/>
</dbReference>
<keyword evidence="2" id="KW-1185">Reference proteome</keyword>
<accession>A0A4R0PJD3</accession>
<sequence length="280" mass="31426">MHRYLKFIAPVLSLFVLYSFSYKSTKLPEQPTTIAYYQFYHIKDTTQKAKVFSEDFILAFNTEKSLYTSQTRLKQDSTMQAILAAAEAKNSDVVNMGTILPVTEDDIYVDKLKLSVVKNHSQQSYLINESTAKTNWKIEKDTKQLLGYTAQMATATVKGRKYTAWFTTDIAANFGPWKLNGLPGLILEAYDDNYFIKFTCTKVVTTGGFQNITSVNIPTKIISTSLKEYERMRKAEAEGLDTDVFGSGITIDKVTSSGGGNNGTASKKKFTMNYPLELTN</sequence>
<proteinExistence type="predicted"/>
<evidence type="ECO:0000313" key="1">
    <source>
        <dbReference type="EMBL" id="TCD16859.1"/>
    </source>
</evidence>
<dbReference type="EMBL" id="SJSO01000035">
    <property type="protein sequence ID" value="TCD16859.1"/>
    <property type="molecule type" value="Genomic_DNA"/>
</dbReference>
<dbReference type="InterPro" id="IPR005901">
    <property type="entry name" value="GLPGLI"/>
</dbReference>
<dbReference type="RefSeq" id="WP_131534587.1">
    <property type="nucleotide sequence ID" value="NZ_SJSO01000035.1"/>
</dbReference>
<reference evidence="1 2" key="1">
    <citation type="submission" date="2019-02" db="EMBL/GenBank/DDBJ databases">
        <title>Pedobacter sp. RP-3-21 sp. nov., isolated from Arctic soil.</title>
        <authorList>
            <person name="Dahal R.H."/>
        </authorList>
    </citation>
    <scope>NUCLEOTIDE SEQUENCE [LARGE SCALE GENOMIC DNA]</scope>
    <source>
        <strain evidence="1 2">RP-3-21</strain>
    </source>
</reference>
<dbReference type="OrthoDB" id="1440774at2"/>
<protein>
    <submittedName>
        <fullName evidence="1">GLPGLI family protein</fullName>
    </submittedName>
</protein>
<dbReference type="AlphaFoldDB" id="A0A4R0PJD3"/>
<evidence type="ECO:0000313" key="2">
    <source>
        <dbReference type="Proteomes" id="UP000293925"/>
    </source>
</evidence>
<organism evidence="1 2">
    <name type="scientific">Pedobacter psychrodurus</name>
    <dbReference type="NCBI Taxonomy" id="2530456"/>
    <lineage>
        <taxon>Bacteria</taxon>
        <taxon>Pseudomonadati</taxon>
        <taxon>Bacteroidota</taxon>
        <taxon>Sphingobacteriia</taxon>
        <taxon>Sphingobacteriales</taxon>
        <taxon>Sphingobacteriaceae</taxon>
        <taxon>Pedobacter</taxon>
    </lineage>
</organism>
<comment type="caution">
    <text evidence="1">The sequence shown here is derived from an EMBL/GenBank/DDBJ whole genome shotgun (WGS) entry which is preliminary data.</text>
</comment>
<dbReference type="Proteomes" id="UP000293925">
    <property type="component" value="Unassembled WGS sequence"/>
</dbReference>
<gene>
    <name evidence="1" type="ORF">EZ456_23900</name>
</gene>